<comment type="cofactor">
    <cofactor evidence="1">
        <name>FAD</name>
        <dbReference type="ChEBI" id="CHEBI:57692"/>
    </cofactor>
</comment>
<keyword evidence="3" id="KW-0274">FAD</keyword>
<evidence type="ECO:0000256" key="1">
    <source>
        <dbReference type="ARBA" id="ARBA00001974"/>
    </source>
</evidence>
<accession>D1C7N5</accession>
<dbReference type="AlphaFoldDB" id="D1C7N5"/>
<dbReference type="InterPro" id="IPR036188">
    <property type="entry name" value="FAD/NAD-bd_sf"/>
</dbReference>
<dbReference type="HOGENOM" id="CLU_009665_14_2_0"/>
<evidence type="ECO:0000313" key="5">
    <source>
        <dbReference type="EMBL" id="ACZ37868.1"/>
    </source>
</evidence>
<dbReference type="Gene3D" id="3.30.9.10">
    <property type="entry name" value="D-Amino Acid Oxidase, subunit A, domain 2"/>
    <property type="match status" value="1"/>
</dbReference>
<evidence type="ECO:0000259" key="4">
    <source>
        <dbReference type="Pfam" id="PF01494"/>
    </source>
</evidence>
<dbReference type="EMBL" id="CP001823">
    <property type="protein sequence ID" value="ACZ37868.1"/>
    <property type="molecule type" value="Genomic_DNA"/>
</dbReference>
<dbReference type="Pfam" id="PF01494">
    <property type="entry name" value="FAD_binding_3"/>
    <property type="match status" value="1"/>
</dbReference>
<dbReference type="InParanoid" id="D1C7N5"/>
<protein>
    <submittedName>
        <fullName evidence="5">Monooxygenase FAD-binding protein</fullName>
    </submittedName>
</protein>
<dbReference type="PRINTS" id="PR00420">
    <property type="entry name" value="RNGMNOXGNASE"/>
</dbReference>
<evidence type="ECO:0000256" key="3">
    <source>
        <dbReference type="ARBA" id="ARBA00022827"/>
    </source>
</evidence>
<dbReference type="SUPFAM" id="SSF51905">
    <property type="entry name" value="FAD/NAD(P)-binding domain"/>
    <property type="match status" value="1"/>
</dbReference>
<dbReference type="eggNOG" id="COG0654">
    <property type="taxonomic scope" value="Bacteria"/>
</dbReference>
<keyword evidence="5" id="KW-0503">Monooxygenase</keyword>
<dbReference type="KEGG" id="sti:Sthe_0429"/>
<proteinExistence type="predicted"/>
<evidence type="ECO:0000313" key="6">
    <source>
        <dbReference type="Proteomes" id="UP000002027"/>
    </source>
</evidence>
<dbReference type="PANTHER" id="PTHR43004">
    <property type="entry name" value="TRK SYSTEM POTASSIUM UPTAKE PROTEIN"/>
    <property type="match status" value="1"/>
</dbReference>
<dbReference type="RefSeq" id="WP_012870915.1">
    <property type="nucleotide sequence ID" value="NC_013523.1"/>
</dbReference>
<dbReference type="InterPro" id="IPR002938">
    <property type="entry name" value="FAD-bd"/>
</dbReference>
<dbReference type="Gene3D" id="3.50.50.60">
    <property type="entry name" value="FAD/NAD(P)-binding domain"/>
    <property type="match status" value="1"/>
</dbReference>
<dbReference type="Proteomes" id="UP000002027">
    <property type="component" value="Chromosome 1"/>
</dbReference>
<dbReference type="GO" id="GO:0016709">
    <property type="term" value="F:oxidoreductase activity, acting on paired donors, with incorporation or reduction of molecular oxygen, NAD(P)H as one donor, and incorporation of one atom of oxygen"/>
    <property type="evidence" value="ECO:0007669"/>
    <property type="project" value="UniProtKB-ARBA"/>
</dbReference>
<reference evidence="6" key="1">
    <citation type="submission" date="2009-11" db="EMBL/GenBank/DDBJ databases">
        <title>The complete chromosome 1 of Sphaerobacter thermophilus DSM 20745.</title>
        <authorList>
            <person name="Lucas S."/>
            <person name="Copeland A."/>
            <person name="Lapidus A."/>
            <person name="Glavina del Rio T."/>
            <person name="Dalin E."/>
            <person name="Tice H."/>
            <person name="Bruce D."/>
            <person name="Goodwin L."/>
            <person name="Pitluck S."/>
            <person name="Kyrpides N."/>
            <person name="Mavromatis K."/>
            <person name="Ivanova N."/>
            <person name="Mikhailova N."/>
            <person name="LaButti K.M."/>
            <person name="Clum A."/>
            <person name="Sun H.I."/>
            <person name="Brettin T."/>
            <person name="Detter J.C."/>
            <person name="Han C."/>
            <person name="Larimer F."/>
            <person name="Land M."/>
            <person name="Hauser L."/>
            <person name="Markowitz V."/>
            <person name="Cheng J.F."/>
            <person name="Hugenholtz P."/>
            <person name="Woyke T."/>
            <person name="Wu D."/>
            <person name="Steenblock K."/>
            <person name="Schneider S."/>
            <person name="Pukall R."/>
            <person name="Goeker M."/>
            <person name="Klenk H.P."/>
            <person name="Eisen J.A."/>
        </authorList>
    </citation>
    <scope>NUCLEOTIDE SEQUENCE [LARGE SCALE GENOMIC DNA]</scope>
    <source>
        <strain evidence="6">ATCC 49802 / DSM 20745 / S 6022</strain>
    </source>
</reference>
<name>D1C7N5_SPHTD</name>
<evidence type="ECO:0000256" key="2">
    <source>
        <dbReference type="ARBA" id="ARBA00022630"/>
    </source>
</evidence>
<sequence>MQRNNAAMNYEHTPVLIVGGGVVGLSAALFLAAQGVRAKLVERHPDLLMHPRARGFTPRTVELYRQVGLEPAIRAASYAGGDQFAWVAVQADNLAGEHHPVEEPEDDVPQANLSPSPFAPIDQDKLELLLRERAVELGAELHFSTEMVEFTQDEDGVTARLVDRRTGDERVVRADYMIAADGYSSPIRKRLEIPTEGPGPFFHTITATITADLTPALRGRPVNIAYLQQPRPGTILMAHDQAGQRWVFGMGYMPDYGESVEDFTDDRVAELVGQAAGIPGVPVTVRPQIPGTDIKVLGFTIGAQVAQRYRAGRVFLAGDAAHIVPPTGGLGANTGIQDAHNLAWKLAAVIRGEAGPALLDSYHDERYAVGHFIMQQALARWQTRVAGEDNPPLMDYSTVTFGPIYRSAAVIGAPDGDAPALPVGQLAGQPGTRAPHLELARNGEVISTIDLYGRRFVLLAPAGDSVWVEPARRVADDLGLPLDVYRIGPGGDLADVEGRFADAHGLTGSGALLVRPDGIVAWRAQTAFDDPAGALEEALRSLLAR</sequence>
<dbReference type="Pfam" id="PF21274">
    <property type="entry name" value="Rng_hyd_C"/>
    <property type="match status" value="1"/>
</dbReference>
<reference evidence="5 6" key="2">
    <citation type="journal article" date="2010" name="Stand. Genomic Sci.">
        <title>Complete genome sequence of Desulfohalobium retbaense type strain (HR(100)).</title>
        <authorList>
            <person name="Spring S."/>
            <person name="Nolan M."/>
            <person name="Lapidus A."/>
            <person name="Glavina Del Rio T."/>
            <person name="Copeland A."/>
            <person name="Tice H."/>
            <person name="Cheng J.F."/>
            <person name="Lucas S."/>
            <person name="Land M."/>
            <person name="Chen F."/>
            <person name="Bruce D."/>
            <person name="Goodwin L."/>
            <person name="Pitluck S."/>
            <person name="Ivanova N."/>
            <person name="Mavromatis K."/>
            <person name="Mikhailova N."/>
            <person name="Pati A."/>
            <person name="Chen A."/>
            <person name="Palaniappan K."/>
            <person name="Hauser L."/>
            <person name="Chang Y.J."/>
            <person name="Jeffries C.D."/>
            <person name="Munk C."/>
            <person name="Kiss H."/>
            <person name="Chain P."/>
            <person name="Han C."/>
            <person name="Brettin T."/>
            <person name="Detter J.C."/>
            <person name="Schuler E."/>
            <person name="Goker M."/>
            <person name="Rohde M."/>
            <person name="Bristow J."/>
            <person name="Eisen J.A."/>
            <person name="Markowitz V."/>
            <person name="Hugenholtz P."/>
            <person name="Kyrpides N.C."/>
            <person name="Klenk H.P."/>
        </authorList>
    </citation>
    <scope>NUCLEOTIDE SEQUENCE [LARGE SCALE GENOMIC DNA]</scope>
    <source>
        <strain evidence="6">ATCC 49802 / DSM 20745 / S 6022</strain>
    </source>
</reference>
<dbReference type="PANTHER" id="PTHR43004:SF19">
    <property type="entry name" value="BINDING MONOOXYGENASE, PUTATIVE (JCVI)-RELATED"/>
    <property type="match status" value="1"/>
</dbReference>
<dbReference type="InterPro" id="IPR050641">
    <property type="entry name" value="RIFMO-like"/>
</dbReference>
<keyword evidence="2" id="KW-0285">Flavoprotein</keyword>
<keyword evidence="6" id="KW-1185">Reference proteome</keyword>
<gene>
    <name evidence="5" type="ordered locus">Sthe_0429</name>
</gene>
<feature type="domain" description="FAD-binding" evidence="4">
    <location>
        <begin position="13"/>
        <end position="376"/>
    </location>
</feature>
<dbReference type="GO" id="GO:0071949">
    <property type="term" value="F:FAD binding"/>
    <property type="evidence" value="ECO:0007669"/>
    <property type="project" value="InterPro"/>
</dbReference>
<dbReference type="Gene3D" id="3.40.30.120">
    <property type="match status" value="1"/>
</dbReference>
<organism evidence="5 6">
    <name type="scientific">Sphaerobacter thermophilus (strain ATCC 49802 / DSM 20745 / KCCM 41009 / NCIMB 13125 / S 6022)</name>
    <dbReference type="NCBI Taxonomy" id="479434"/>
    <lineage>
        <taxon>Bacteria</taxon>
        <taxon>Pseudomonadati</taxon>
        <taxon>Thermomicrobiota</taxon>
        <taxon>Thermomicrobia</taxon>
        <taxon>Sphaerobacterales</taxon>
        <taxon>Sphaerobacterineae</taxon>
        <taxon>Sphaerobacteraceae</taxon>
        <taxon>Sphaerobacter</taxon>
    </lineage>
</organism>
<keyword evidence="5" id="KW-0560">Oxidoreductase</keyword>
<dbReference type="STRING" id="479434.Sthe_0429"/>